<dbReference type="Proteomes" id="UP000255355">
    <property type="component" value="Unassembled WGS sequence"/>
</dbReference>
<dbReference type="EMBL" id="QQAZ01000011">
    <property type="protein sequence ID" value="RDI46476.1"/>
    <property type="molecule type" value="Genomic_DNA"/>
</dbReference>
<sequence>MSEILYDQKAMDRLFDELKANGSKINGEIDALQSAAKSFHDNLGGEQAQASFQQASDKMNEALADTRQKLDALAGKVESAKNAALEADGRVGDGFAGF</sequence>
<dbReference type="Gene3D" id="1.10.287.1060">
    <property type="entry name" value="ESAT-6-like"/>
    <property type="match status" value="1"/>
</dbReference>
<gene>
    <name evidence="1" type="ORF">DFR68_111235</name>
</gene>
<evidence type="ECO:0000313" key="1">
    <source>
        <dbReference type="EMBL" id="RDI46476.1"/>
    </source>
</evidence>
<dbReference type="RefSeq" id="WP_068019780.1">
    <property type="nucleotide sequence ID" value="NZ_QQAZ01000011.1"/>
</dbReference>
<reference evidence="1 2" key="1">
    <citation type="submission" date="2018-07" db="EMBL/GenBank/DDBJ databases">
        <title>Genomic Encyclopedia of Type Strains, Phase IV (KMG-IV): sequencing the most valuable type-strain genomes for metagenomic binning, comparative biology and taxonomic classification.</title>
        <authorList>
            <person name="Goeker M."/>
        </authorList>
    </citation>
    <scope>NUCLEOTIDE SEQUENCE [LARGE SCALE GENOMIC DNA]</scope>
    <source>
        <strain evidence="1 2">DSM 44952</strain>
    </source>
</reference>
<name>A0A370GT92_9NOCA</name>
<accession>A0A370GT92</accession>
<comment type="caution">
    <text evidence="1">The sequence shown here is derived from an EMBL/GenBank/DDBJ whole genome shotgun (WGS) entry which is preliminary data.</text>
</comment>
<organism evidence="1 2">
    <name type="scientific">Nocardia mexicana</name>
    <dbReference type="NCBI Taxonomy" id="279262"/>
    <lineage>
        <taxon>Bacteria</taxon>
        <taxon>Bacillati</taxon>
        <taxon>Actinomycetota</taxon>
        <taxon>Actinomycetes</taxon>
        <taxon>Mycobacteriales</taxon>
        <taxon>Nocardiaceae</taxon>
        <taxon>Nocardia</taxon>
    </lineage>
</organism>
<dbReference type="AlphaFoldDB" id="A0A370GT92"/>
<dbReference type="InterPro" id="IPR036689">
    <property type="entry name" value="ESAT-6-like_sf"/>
</dbReference>
<evidence type="ECO:0000313" key="2">
    <source>
        <dbReference type="Proteomes" id="UP000255355"/>
    </source>
</evidence>
<dbReference type="SUPFAM" id="SSF140453">
    <property type="entry name" value="EsxAB dimer-like"/>
    <property type="match status" value="1"/>
</dbReference>
<keyword evidence="2" id="KW-1185">Reference proteome</keyword>
<protein>
    <submittedName>
        <fullName evidence="1">Uncharacterized protein</fullName>
    </submittedName>
</protein>
<proteinExistence type="predicted"/>
<dbReference type="STRING" id="1210089.GCA_001613165_03023"/>